<evidence type="ECO:0000313" key="2">
    <source>
        <dbReference type="Proteomes" id="UP001415857"/>
    </source>
</evidence>
<evidence type="ECO:0000313" key="1">
    <source>
        <dbReference type="EMBL" id="KAK9287604.1"/>
    </source>
</evidence>
<keyword evidence="2" id="KW-1185">Reference proteome</keyword>
<dbReference type="Proteomes" id="UP001415857">
    <property type="component" value="Unassembled WGS sequence"/>
</dbReference>
<proteinExistence type="predicted"/>
<name>A0AAP0X076_LIQFO</name>
<protein>
    <submittedName>
        <fullName evidence="1">Uncharacterized protein</fullName>
    </submittedName>
</protein>
<dbReference type="EMBL" id="JBBPBK010000003">
    <property type="protein sequence ID" value="KAK9287604.1"/>
    <property type="molecule type" value="Genomic_DNA"/>
</dbReference>
<reference evidence="1 2" key="1">
    <citation type="journal article" date="2024" name="Plant J.">
        <title>Genome sequences and population genomics reveal climatic adaptation and genomic divergence between two closely related sweetgum species.</title>
        <authorList>
            <person name="Xu W.Q."/>
            <person name="Ren C.Q."/>
            <person name="Zhang X.Y."/>
            <person name="Comes H.P."/>
            <person name="Liu X.H."/>
            <person name="Li Y.G."/>
            <person name="Kettle C.J."/>
            <person name="Jalonen R."/>
            <person name="Gaisberger H."/>
            <person name="Ma Y.Z."/>
            <person name="Qiu Y.X."/>
        </authorList>
    </citation>
    <scope>NUCLEOTIDE SEQUENCE [LARGE SCALE GENOMIC DNA]</scope>
    <source>
        <strain evidence="1">Hangzhou</strain>
    </source>
</reference>
<accession>A0AAP0X076</accession>
<sequence>MDMSFSWFYSSSLSVREVFWLKNAISGSQMTWTEARISPFIVNRETMTLASTCSLIKATSNLLFGPTLQGLHSTIAASNGNVGSTISTFTSSLRIEIFAAAAVGGL</sequence>
<comment type="caution">
    <text evidence="1">The sequence shown here is derived from an EMBL/GenBank/DDBJ whole genome shotgun (WGS) entry which is preliminary data.</text>
</comment>
<gene>
    <name evidence="1" type="ORF">L1049_016039</name>
</gene>
<organism evidence="1 2">
    <name type="scientific">Liquidambar formosana</name>
    <name type="common">Formosan gum</name>
    <dbReference type="NCBI Taxonomy" id="63359"/>
    <lineage>
        <taxon>Eukaryota</taxon>
        <taxon>Viridiplantae</taxon>
        <taxon>Streptophyta</taxon>
        <taxon>Embryophyta</taxon>
        <taxon>Tracheophyta</taxon>
        <taxon>Spermatophyta</taxon>
        <taxon>Magnoliopsida</taxon>
        <taxon>eudicotyledons</taxon>
        <taxon>Gunneridae</taxon>
        <taxon>Pentapetalae</taxon>
        <taxon>Saxifragales</taxon>
        <taxon>Altingiaceae</taxon>
        <taxon>Liquidambar</taxon>
    </lineage>
</organism>
<dbReference type="AlphaFoldDB" id="A0AAP0X076"/>